<sequence length="122" mass="14298">MDCCVLVYVLTNSEDVKANKELDEYFFNYLPEAAQSNIPFILVGTNFHLIKQKDDEQQINLQRNVSSFQVKLKDTNSDQKMLLQILLAKILHLCWMKILKKQINQQLQQGHVRTMFIKCIPI</sequence>
<gene>
    <name evidence="1" type="ORF">PPENT_87.1.T0230001</name>
</gene>
<name>A0A8S1TGJ9_9CILI</name>
<accession>A0A8S1TGJ9</accession>
<comment type="caution">
    <text evidence="1">The sequence shown here is derived from an EMBL/GenBank/DDBJ whole genome shotgun (WGS) entry which is preliminary data.</text>
</comment>
<organism evidence="1 2">
    <name type="scientific">Paramecium pentaurelia</name>
    <dbReference type="NCBI Taxonomy" id="43138"/>
    <lineage>
        <taxon>Eukaryota</taxon>
        <taxon>Sar</taxon>
        <taxon>Alveolata</taxon>
        <taxon>Ciliophora</taxon>
        <taxon>Intramacronucleata</taxon>
        <taxon>Oligohymenophorea</taxon>
        <taxon>Peniculida</taxon>
        <taxon>Parameciidae</taxon>
        <taxon>Paramecium</taxon>
    </lineage>
</organism>
<evidence type="ECO:0000313" key="1">
    <source>
        <dbReference type="EMBL" id="CAD8152345.1"/>
    </source>
</evidence>
<dbReference type="EMBL" id="CAJJDO010000023">
    <property type="protein sequence ID" value="CAD8152345.1"/>
    <property type="molecule type" value="Genomic_DNA"/>
</dbReference>
<dbReference type="AlphaFoldDB" id="A0A8S1TGJ9"/>
<dbReference type="Proteomes" id="UP000689195">
    <property type="component" value="Unassembled WGS sequence"/>
</dbReference>
<keyword evidence="2" id="KW-1185">Reference proteome</keyword>
<proteinExistence type="predicted"/>
<protein>
    <submittedName>
        <fullName evidence="1">Uncharacterized protein</fullName>
    </submittedName>
</protein>
<reference evidence="1" key="1">
    <citation type="submission" date="2021-01" db="EMBL/GenBank/DDBJ databases">
        <authorList>
            <consortium name="Genoscope - CEA"/>
            <person name="William W."/>
        </authorList>
    </citation>
    <scope>NUCLEOTIDE SEQUENCE</scope>
</reference>
<evidence type="ECO:0000313" key="2">
    <source>
        <dbReference type="Proteomes" id="UP000689195"/>
    </source>
</evidence>